<reference evidence="1" key="1">
    <citation type="submission" date="2014-07" db="EMBL/GenBank/DDBJ databases">
        <authorList>
            <person name="Martin A.A"/>
            <person name="De Silva N."/>
        </authorList>
    </citation>
    <scope>NUCLEOTIDE SEQUENCE</scope>
</reference>
<proteinExistence type="predicted"/>
<evidence type="ECO:0000313" key="1">
    <source>
        <dbReference type="Proteomes" id="UP000035680"/>
    </source>
</evidence>
<evidence type="ECO:0000313" key="2">
    <source>
        <dbReference type="WBParaSite" id="SVE_1027800.1"/>
    </source>
</evidence>
<name>A0A0K0FMQ1_STRVS</name>
<organism evidence="1 2">
    <name type="scientific">Strongyloides venezuelensis</name>
    <name type="common">Threadworm</name>
    <dbReference type="NCBI Taxonomy" id="75913"/>
    <lineage>
        <taxon>Eukaryota</taxon>
        <taxon>Metazoa</taxon>
        <taxon>Ecdysozoa</taxon>
        <taxon>Nematoda</taxon>
        <taxon>Chromadorea</taxon>
        <taxon>Rhabditida</taxon>
        <taxon>Tylenchina</taxon>
        <taxon>Panagrolaimomorpha</taxon>
        <taxon>Strongyloidoidea</taxon>
        <taxon>Strongyloididae</taxon>
        <taxon>Strongyloides</taxon>
    </lineage>
</organism>
<dbReference type="Proteomes" id="UP000035680">
    <property type="component" value="Unassembled WGS sequence"/>
</dbReference>
<dbReference type="WBParaSite" id="SVE_1027800.1">
    <property type="protein sequence ID" value="SVE_1027800.1"/>
    <property type="gene ID" value="SVE_1027800"/>
</dbReference>
<reference evidence="2" key="2">
    <citation type="submission" date="2015-08" db="UniProtKB">
        <authorList>
            <consortium name="WormBaseParasite"/>
        </authorList>
    </citation>
    <scope>IDENTIFICATION</scope>
</reference>
<accession>A0A0K0FMQ1</accession>
<sequence length="76" mass="8774">MNYDIILPPFSTNHVVREFTLTTLFRVVCIYPVIVTANDQHSKLIYIPRDSICVYDKSSCTMRLFAISDFVFFGSC</sequence>
<protein>
    <submittedName>
        <fullName evidence="2">Ovule protein</fullName>
    </submittedName>
</protein>
<dbReference type="AlphaFoldDB" id="A0A0K0FMQ1"/>
<keyword evidence="1" id="KW-1185">Reference proteome</keyword>